<dbReference type="OrthoDB" id="9781413at2"/>
<dbReference type="Gene3D" id="3.30.1240.10">
    <property type="match status" value="2"/>
</dbReference>
<keyword evidence="2" id="KW-1185">Reference proteome</keyword>
<organism evidence="1 2">
    <name type="scientific">Paenibacillus psychroresistens</name>
    <dbReference type="NCBI Taxonomy" id="1778678"/>
    <lineage>
        <taxon>Bacteria</taxon>
        <taxon>Bacillati</taxon>
        <taxon>Bacillota</taxon>
        <taxon>Bacilli</taxon>
        <taxon>Bacillales</taxon>
        <taxon>Paenibacillaceae</taxon>
        <taxon>Paenibacillus</taxon>
    </lineage>
</organism>
<dbReference type="InterPro" id="IPR023214">
    <property type="entry name" value="HAD_sf"/>
</dbReference>
<dbReference type="PANTHER" id="PTHR10000:SF55">
    <property type="entry name" value="5-AMINO-6-(5-PHOSPHO-D-RIBITYLAMINO)URACIL PHOSPHATASE YCSE"/>
    <property type="match status" value="1"/>
</dbReference>
<reference evidence="2" key="1">
    <citation type="submission" date="2018-11" db="EMBL/GenBank/DDBJ databases">
        <title>Complete genome sequence of Paenibacillus sp. ML311-T8.</title>
        <authorList>
            <person name="Nam Y.-D."/>
            <person name="Kang J."/>
            <person name="Chung W.-H."/>
            <person name="Park Y.S."/>
        </authorList>
    </citation>
    <scope>NUCLEOTIDE SEQUENCE [LARGE SCALE GENOMIC DNA]</scope>
    <source>
        <strain evidence="2">ML311-T8</strain>
    </source>
</reference>
<dbReference type="SUPFAM" id="SSF56784">
    <property type="entry name" value="HAD-like"/>
    <property type="match status" value="1"/>
</dbReference>
<dbReference type="InterPro" id="IPR036412">
    <property type="entry name" value="HAD-like_sf"/>
</dbReference>
<dbReference type="SFLD" id="SFLDS00003">
    <property type="entry name" value="Haloacid_Dehalogenase"/>
    <property type="match status" value="1"/>
</dbReference>
<dbReference type="Gene3D" id="3.40.50.1000">
    <property type="entry name" value="HAD superfamily/HAD-like"/>
    <property type="match status" value="2"/>
</dbReference>
<sequence>MGKFKLVALDMDGTVLNEEQKVSERNKKAIGAAIEAGVTVMFATGRGIQSARPFIDRLNLQSPIVTTNGGEVWRAPDDLMKRHQMEAKWIRQMHEMAILEDTWFWAYAVEGVYNRDNWPGDIDSIDWIKFGFHTENLEKLAGIRMELEAWGVFEITNSHPFNLELNPLGVSKASGLIDVCRFLGIEMSEVIAMGDSLNDIAMIRAAGLGVAMGNAQEEIKQAADLVTATNNEDGVAQIIEQYILKQSN</sequence>
<evidence type="ECO:0000313" key="2">
    <source>
        <dbReference type="Proteomes" id="UP000426246"/>
    </source>
</evidence>
<dbReference type="NCBIfam" id="TIGR01484">
    <property type="entry name" value="HAD-SF-IIB"/>
    <property type="match status" value="1"/>
</dbReference>
<dbReference type="PROSITE" id="PS01228">
    <property type="entry name" value="COF_1"/>
    <property type="match status" value="1"/>
</dbReference>
<dbReference type="GO" id="GO:0005829">
    <property type="term" value="C:cytosol"/>
    <property type="evidence" value="ECO:0007669"/>
    <property type="project" value="TreeGrafter"/>
</dbReference>
<accession>A0A6B8RHU5</accession>
<dbReference type="SFLD" id="SFLDG01140">
    <property type="entry name" value="C2.B:_Phosphomannomutase_and_P"/>
    <property type="match status" value="1"/>
</dbReference>
<dbReference type="PANTHER" id="PTHR10000">
    <property type="entry name" value="PHOSPHOSERINE PHOSPHATASE"/>
    <property type="match status" value="1"/>
</dbReference>
<dbReference type="GO" id="GO:0016791">
    <property type="term" value="F:phosphatase activity"/>
    <property type="evidence" value="ECO:0007669"/>
    <property type="project" value="TreeGrafter"/>
</dbReference>
<protein>
    <submittedName>
        <fullName evidence="1">HAD family phosphatase</fullName>
    </submittedName>
</protein>
<dbReference type="CDD" id="cd07516">
    <property type="entry name" value="HAD_Pase"/>
    <property type="match status" value="1"/>
</dbReference>
<dbReference type="AlphaFoldDB" id="A0A6B8RHU5"/>
<dbReference type="EMBL" id="CP034235">
    <property type="protein sequence ID" value="QGQ94946.1"/>
    <property type="molecule type" value="Genomic_DNA"/>
</dbReference>
<gene>
    <name evidence="1" type="ORF">EHS13_08665</name>
</gene>
<dbReference type="Proteomes" id="UP000426246">
    <property type="component" value="Chromosome"/>
</dbReference>
<dbReference type="Pfam" id="PF08282">
    <property type="entry name" value="Hydrolase_3"/>
    <property type="match status" value="2"/>
</dbReference>
<dbReference type="PROSITE" id="PS01229">
    <property type="entry name" value="COF_2"/>
    <property type="match status" value="1"/>
</dbReference>
<dbReference type="KEGG" id="ppsc:EHS13_08665"/>
<proteinExistence type="predicted"/>
<dbReference type="RefSeq" id="WP_155699959.1">
    <property type="nucleotide sequence ID" value="NZ_CP034235.1"/>
</dbReference>
<name>A0A6B8RHU5_9BACL</name>
<dbReference type="InterPro" id="IPR006379">
    <property type="entry name" value="HAD-SF_hydro_IIB"/>
</dbReference>
<dbReference type="GO" id="GO:0000287">
    <property type="term" value="F:magnesium ion binding"/>
    <property type="evidence" value="ECO:0007669"/>
    <property type="project" value="TreeGrafter"/>
</dbReference>
<evidence type="ECO:0000313" key="1">
    <source>
        <dbReference type="EMBL" id="QGQ94946.1"/>
    </source>
</evidence>